<evidence type="ECO:0000313" key="3">
    <source>
        <dbReference type="EMBL" id="CCO08454.1"/>
    </source>
</evidence>
<dbReference type="eggNOG" id="COG1917">
    <property type="taxonomic scope" value="Bacteria"/>
</dbReference>
<feature type="domain" description="Cupin type-2" evidence="2">
    <location>
        <begin position="43"/>
        <end position="109"/>
    </location>
</feature>
<evidence type="ECO:0000313" key="4">
    <source>
        <dbReference type="Proteomes" id="UP000009315"/>
    </source>
</evidence>
<dbReference type="CDD" id="cd02222">
    <property type="entry name" value="cupin_TM1459-like"/>
    <property type="match status" value="1"/>
</dbReference>
<dbReference type="PANTHER" id="PTHR35848:SF6">
    <property type="entry name" value="CUPIN TYPE-2 DOMAIN-CONTAINING PROTEIN"/>
    <property type="match status" value="1"/>
</dbReference>
<dbReference type="PANTHER" id="PTHR35848">
    <property type="entry name" value="OXALATE-BINDING PROTEIN"/>
    <property type="match status" value="1"/>
</dbReference>
<dbReference type="STRING" id="1121428.DESHY_40004"/>
<comment type="caution">
    <text evidence="3">The sequence shown here is derived from an EMBL/GenBank/DDBJ whole genome shotgun (WGS) entry which is preliminary data.</text>
</comment>
<evidence type="ECO:0000256" key="1">
    <source>
        <dbReference type="ARBA" id="ARBA00022723"/>
    </source>
</evidence>
<dbReference type="OrthoDB" id="9791297at2"/>
<dbReference type="Pfam" id="PF07883">
    <property type="entry name" value="Cupin_2"/>
    <property type="match status" value="1"/>
</dbReference>
<dbReference type="InterPro" id="IPR051610">
    <property type="entry name" value="GPI/OXD"/>
</dbReference>
<dbReference type="Gene3D" id="2.60.120.10">
    <property type="entry name" value="Jelly Rolls"/>
    <property type="match status" value="1"/>
</dbReference>
<evidence type="ECO:0000259" key="2">
    <source>
        <dbReference type="Pfam" id="PF07883"/>
    </source>
</evidence>
<dbReference type="Proteomes" id="UP000009315">
    <property type="component" value="Unassembled WGS sequence"/>
</dbReference>
<protein>
    <submittedName>
        <fullName evidence="3">Cupin 2 conserved barrel domain protein</fullName>
    </submittedName>
</protein>
<keyword evidence="1" id="KW-0479">Metal-binding</keyword>
<gene>
    <name evidence="3" type="ORF">DESHY_40004</name>
</gene>
<dbReference type="AlphaFoldDB" id="K8DZG3"/>
<dbReference type="InterPro" id="IPR014710">
    <property type="entry name" value="RmlC-like_jellyroll"/>
</dbReference>
<dbReference type="SUPFAM" id="SSF51182">
    <property type="entry name" value="RmlC-like cupins"/>
    <property type="match status" value="1"/>
</dbReference>
<dbReference type="InterPro" id="IPR013096">
    <property type="entry name" value="Cupin_2"/>
</dbReference>
<dbReference type="RefSeq" id="WP_008411891.1">
    <property type="nucleotide sequence ID" value="NZ_CAOS01000011.1"/>
</dbReference>
<reference evidence="3 4" key="1">
    <citation type="journal article" date="2013" name="Genome Announc.">
        <title>Genome Sequence of the Sulfate-Reducing Bacterium Desulfotomaculum hydrothermale Lam5(T).</title>
        <authorList>
            <person name="Amin O."/>
            <person name="Fardeau M.L."/>
            <person name="Valette O."/>
            <person name="Hirschler-Rea A."/>
            <person name="Barbe V."/>
            <person name="Medigue C."/>
            <person name="Vacherie B."/>
            <person name="Ollivier B."/>
            <person name="Bertin P.N."/>
            <person name="Dolla A."/>
        </authorList>
    </citation>
    <scope>NUCLEOTIDE SEQUENCE [LARGE SCALE GENOMIC DNA]</scope>
    <source>
        <strain evidence="4">Lam5 / DSM 18033</strain>
    </source>
</reference>
<dbReference type="EMBL" id="CAOS01000011">
    <property type="protein sequence ID" value="CCO08454.1"/>
    <property type="molecule type" value="Genomic_DNA"/>
</dbReference>
<keyword evidence="4" id="KW-1185">Reference proteome</keyword>
<accession>K8DZG3</accession>
<dbReference type="InterPro" id="IPR011051">
    <property type="entry name" value="RmlC_Cupin_sf"/>
</dbReference>
<dbReference type="GO" id="GO:0046872">
    <property type="term" value="F:metal ion binding"/>
    <property type="evidence" value="ECO:0007669"/>
    <property type="project" value="UniProtKB-KW"/>
</dbReference>
<organism evidence="3 4">
    <name type="scientific">Desulforamulus hydrothermalis Lam5 = DSM 18033</name>
    <dbReference type="NCBI Taxonomy" id="1121428"/>
    <lineage>
        <taxon>Bacteria</taxon>
        <taxon>Bacillati</taxon>
        <taxon>Bacillota</taxon>
        <taxon>Clostridia</taxon>
        <taxon>Eubacteriales</taxon>
        <taxon>Peptococcaceae</taxon>
        <taxon>Desulforamulus</taxon>
    </lineage>
</organism>
<sequence>MFVNNIKNIKKVDLNAPGVAGACKQTLIGPAQGWDGWVMRQFYLAPGGHTPRHSHPWPHINYIISGQGTLFLNGQKYCVEPGSVAYVPAGSEHQFINDSHQEFSFICIVPAEGDV</sequence>
<proteinExistence type="predicted"/>
<name>K8DZG3_9FIRM</name>